<name>A0A6C0CPV1_9ZZZZ</name>
<dbReference type="AlphaFoldDB" id="A0A6C0CPV1"/>
<evidence type="ECO:0000313" key="1">
    <source>
        <dbReference type="EMBL" id="QHT06598.1"/>
    </source>
</evidence>
<dbReference type="EMBL" id="MN739471">
    <property type="protein sequence ID" value="QHT06598.1"/>
    <property type="molecule type" value="Genomic_DNA"/>
</dbReference>
<sequence length="278" mass="31939">MKFVVSFTTSPSRISKIKPMIDSIITQTKPVDLFLLNIPHVFPRTGEKYIIPDFVSKSVTINVVEKDYGPATKLVPTIKYLIDNDYDKDDTYIVYLDDDIEYRPDMINVLNFLFMLNKTPRVLCGGGFHFVMHENKIRLAGQRKHNDDVSIVEGYASVCVPLSIFEEDFLPYIEKYTSGKEMKQCLLSDDVIFSNYYSKHNIPMNVVSYPGKHSIQDLWSNKSILEYGNQTDALHCGASGLSGTNIDRYPIVLDILKKHKDLHIKVYSTNNQLQQQFY</sequence>
<reference evidence="1" key="1">
    <citation type="journal article" date="2020" name="Nature">
        <title>Giant virus diversity and host interactions through global metagenomics.</title>
        <authorList>
            <person name="Schulz F."/>
            <person name="Roux S."/>
            <person name="Paez-Espino D."/>
            <person name="Jungbluth S."/>
            <person name="Walsh D.A."/>
            <person name="Denef V.J."/>
            <person name="McMahon K.D."/>
            <person name="Konstantinidis K.T."/>
            <person name="Eloe-Fadrosh E.A."/>
            <person name="Kyrpides N.C."/>
            <person name="Woyke T."/>
        </authorList>
    </citation>
    <scope>NUCLEOTIDE SEQUENCE</scope>
    <source>
        <strain evidence="1">GVMAG-M-3300021425-30</strain>
    </source>
</reference>
<evidence type="ECO:0008006" key="2">
    <source>
        <dbReference type="Google" id="ProtNLM"/>
    </source>
</evidence>
<organism evidence="1">
    <name type="scientific">viral metagenome</name>
    <dbReference type="NCBI Taxonomy" id="1070528"/>
    <lineage>
        <taxon>unclassified sequences</taxon>
        <taxon>metagenomes</taxon>
        <taxon>organismal metagenomes</taxon>
    </lineage>
</organism>
<proteinExistence type="predicted"/>
<accession>A0A6C0CPV1</accession>
<protein>
    <recommendedName>
        <fullName evidence="2">Glycosyltransferase 2-like domain-containing protein</fullName>
    </recommendedName>
</protein>